<dbReference type="eggNOG" id="KOG0531">
    <property type="taxonomic scope" value="Eukaryota"/>
</dbReference>
<keyword evidence="5" id="KW-0677">Repeat</keyword>
<evidence type="ECO:0000256" key="7">
    <source>
        <dbReference type="ARBA" id="ARBA00023175"/>
    </source>
</evidence>
<dbReference type="RefSeq" id="XP_005179300.1">
    <property type="nucleotide sequence ID" value="XM_005179243.2"/>
</dbReference>
<keyword evidence="7" id="KW-0505">Motor protein</keyword>
<keyword evidence="6" id="KW-0243">Dynein</keyword>
<organism evidence="12">
    <name type="scientific">Musca domestica</name>
    <name type="common">House fly</name>
    <dbReference type="NCBI Taxonomy" id="7370"/>
    <lineage>
        <taxon>Eukaryota</taxon>
        <taxon>Metazoa</taxon>
        <taxon>Ecdysozoa</taxon>
        <taxon>Arthropoda</taxon>
        <taxon>Hexapoda</taxon>
        <taxon>Insecta</taxon>
        <taxon>Pterygota</taxon>
        <taxon>Neoptera</taxon>
        <taxon>Endopterygota</taxon>
        <taxon>Diptera</taxon>
        <taxon>Brachycera</taxon>
        <taxon>Muscomorpha</taxon>
        <taxon>Muscoidea</taxon>
        <taxon>Muscidae</taxon>
        <taxon>Musca</taxon>
    </lineage>
</organism>
<dbReference type="GO" id="GO:0005930">
    <property type="term" value="C:axoneme"/>
    <property type="evidence" value="ECO:0007669"/>
    <property type="project" value="UniProtKB-SubCell"/>
</dbReference>
<dbReference type="Pfam" id="PF12799">
    <property type="entry name" value="LRR_4"/>
    <property type="match status" value="2"/>
</dbReference>
<dbReference type="InterPro" id="IPR032675">
    <property type="entry name" value="LRR_dom_sf"/>
</dbReference>
<sequence>MSKATTIKEALKRWEEREQQNATQATAIELQFQWPPIEKMDNTLGTLVNCERLSLSTNMIEKIFGLNGMKNLRVLSLSRNYIKQISGLEAVAETLEELWLSYNLIEKLKGLSALKKLKVLYISNNLIKDWAEFNRLQELETLEDLVVVGNPISEGMDEATWRAECIKRLPTIKKLDGEPVVMNEEPTL</sequence>
<name>A0A1I8M3I4_MUSDO</name>
<evidence type="ECO:0000313" key="14">
    <source>
        <dbReference type="RefSeq" id="XP_005179300.1"/>
    </source>
</evidence>
<dbReference type="AlphaFoldDB" id="A0A1I8M3I4"/>
<evidence type="ECO:0000256" key="6">
    <source>
        <dbReference type="ARBA" id="ARBA00023017"/>
    </source>
</evidence>
<dbReference type="GO" id="GO:0036158">
    <property type="term" value="P:outer dynein arm assembly"/>
    <property type="evidence" value="ECO:0007669"/>
    <property type="project" value="TreeGrafter"/>
</dbReference>
<dbReference type="InterPro" id="IPR025875">
    <property type="entry name" value="Leu-rich_rpt_4"/>
</dbReference>
<evidence type="ECO:0000256" key="9">
    <source>
        <dbReference type="ARBA" id="ARBA00023273"/>
    </source>
</evidence>
<protein>
    <recommendedName>
        <fullName evidence="11">Dynein axonemal light chain 1</fullName>
    </recommendedName>
</protein>
<gene>
    <name evidence="12" type="primary">101894906</name>
    <name evidence="14" type="synonym">LOC101894906</name>
</gene>
<keyword evidence="4" id="KW-0493">Microtubule</keyword>
<comment type="similarity">
    <text evidence="10">Belongs to the dynein light chain LC1-type family.</text>
</comment>
<accession>A0A1I8M3I4</accession>
<dbReference type="GO" id="GO:0030286">
    <property type="term" value="C:dynein complex"/>
    <property type="evidence" value="ECO:0007669"/>
    <property type="project" value="UniProtKB-KW"/>
</dbReference>
<keyword evidence="2" id="KW-0963">Cytoplasm</keyword>
<evidence type="ECO:0000256" key="3">
    <source>
        <dbReference type="ARBA" id="ARBA00022614"/>
    </source>
</evidence>
<dbReference type="SMART" id="SM00365">
    <property type="entry name" value="LRR_SD22"/>
    <property type="match status" value="5"/>
</dbReference>
<dbReference type="PROSITE" id="PS51450">
    <property type="entry name" value="LRR"/>
    <property type="match status" value="3"/>
</dbReference>
<evidence type="ECO:0000256" key="5">
    <source>
        <dbReference type="ARBA" id="ARBA00022737"/>
    </source>
</evidence>
<keyword evidence="8" id="KW-0206">Cytoskeleton</keyword>
<evidence type="ECO:0000256" key="10">
    <source>
        <dbReference type="ARBA" id="ARBA00049659"/>
    </source>
</evidence>
<dbReference type="GO" id="GO:0005874">
    <property type="term" value="C:microtubule"/>
    <property type="evidence" value="ECO:0007669"/>
    <property type="project" value="UniProtKB-KW"/>
</dbReference>
<dbReference type="VEuPathDB" id="VectorBase:MDOA000880"/>
<comment type="subcellular location">
    <subcellularLocation>
        <location evidence="1">Cytoplasm</location>
        <location evidence="1">Cytoskeleton</location>
        <location evidence="1">Cilium axoneme</location>
    </subcellularLocation>
</comment>
<evidence type="ECO:0000313" key="13">
    <source>
        <dbReference type="Proteomes" id="UP001652621"/>
    </source>
</evidence>
<evidence type="ECO:0000256" key="1">
    <source>
        <dbReference type="ARBA" id="ARBA00004430"/>
    </source>
</evidence>
<evidence type="ECO:0000256" key="8">
    <source>
        <dbReference type="ARBA" id="ARBA00023212"/>
    </source>
</evidence>
<dbReference type="KEGG" id="mde:101894906"/>
<dbReference type="SUPFAM" id="SSF52058">
    <property type="entry name" value="L domain-like"/>
    <property type="match status" value="1"/>
</dbReference>
<dbReference type="Gene3D" id="3.80.10.10">
    <property type="entry name" value="Ribonuclease Inhibitor"/>
    <property type="match status" value="1"/>
</dbReference>
<keyword evidence="13" id="KW-1185">Reference proteome</keyword>
<dbReference type="VEuPathDB" id="VectorBase:MDOMA2_001313"/>
<evidence type="ECO:0000256" key="2">
    <source>
        <dbReference type="ARBA" id="ARBA00022490"/>
    </source>
</evidence>
<dbReference type="PANTHER" id="PTHR15454">
    <property type="entry name" value="NISCHARIN RELATED"/>
    <property type="match status" value="1"/>
</dbReference>
<evidence type="ECO:0000256" key="4">
    <source>
        <dbReference type="ARBA" id="ARBA00022701"/>
    </source>
</evidence>
<dbReference type="EnsemblMetazoa" id="MDOA000880-RA">
    <property type="protein sequence ID" value="MDOA000880-PA"/>
    <property type="gene ID" value="MDOA000880"/>
</dbReference>
<dbReference type="GO" id="GO:0043014">
    <property type="term" value="F:alpha-tubulin binding"/>
    <property type="evidence" value="ECO:0007669"/>
    <property type="project" value="TreeGrafter"/>
</dbReference>
<dbReference type="Proteomes" id="UP001652621">
    <property type="component" value="Unplaced"/>
</dbReference>
<reference evidence="14" key="2">
    <citation type="submission" date="2025-04" db="UniProtKB">
        <authorList>
            <consortium name="RefSeq"/>
        </authorList>
    </citation>
    <scope>IDENTIFICATION</scope>
    <source>
        <strain evidence="14">Aabys</strain>
    </source>
</reference>
<reference evidence="12" key="1">
    <citation type="submission" date="2020-05" db="UniProtKB">
        <authorList>
            <consortium name="EnsemblMetazoa"/>
        </authorList>
    </citation>
    <scope>IDENTIFICATION</scope>
    <source>
        <strain evidence="12">Aabys</strain>
    </source>
</reference>
<keyword evidence="9" id="KW-0966">Cell projection</keyword>
<dbReference type="GO" id="GO:0045504">
    <property type="term" value="F:dynein heavy chain binding"/>
    <property type="evidence" value="ECO:0007669"/>
    <property type="project" value="TreeGrafter"/>
</dbReference>
<dbReference type="STRING" id="7370.A0A1I8M3I4"/>
<evidence type="ECO:0000313" key="12">
    <source>
        <dbReference type="EnsemblMetazoa" id="MDOA000880-PA"/>
    </source>
</evidence>
<dbReference type="InterPro" id="IPR001611">
    <property type="entry name" value="Leu-rich_rpt"/>
</dbReference>
<dbReference type="FunFam" id="3.80.10.10:FF:000049">
    <property type="entry name" value="Dynein light chain 1"/>
    <property type="match status" value="1"/>
</dbReference>
<keyword evidence="3" id="KW-0433">Leucine-rich repeat</keyword>
<evidence type="ECO:0000256" key="11">
    <source>
        <dbReference type="ARBA" id="ARBA00049760"/>
    </source>
</evidence>
<dbReference type="PANTHER" id="PTHR15454:SF73">
    <property type="entry name" value="DYNEIN AXONEMAL LIGHT CHAIN 1"/>
    <property type="match status" value="1"/>
</dbReference>
<dbReference type="OrthoDB" id="266138at2759"/>
<proteinExistence type="inferred from homology"/>